<name>A0ABQ3L8N3_9SPHN</name>
<proteinExistence type="predicted"/>
<organism evidence="2 3">
    <name type="scientific">Sphingomonas glacialis</name>
    <dbReference type="NCBI Taxonomy" id="658225"/>
    <lineage>
        <taxon>Bacteria</taxon>
        <taxon>Pseudomonadati</taxon>
        <taxon>Pseudomonadota</taxon>
        <taxon>Alphaproteobacteria</taxon>
        <taxon>Sphingomonadales</taxon>
        <taxon>Sphingomonadaceae</taxon>
        <taxon>Sphingomonas</taxon>
    </lineage>
</organism>
<dbReference type="EMBL" id="BNAQ01000001">
    <property type="protein sequence ID" value="GHH07980.1"/>
    <property type="molecule type" value="Genomic_DNA"/>
</dbReference>
<gene>
    <name evidence="2" type="ORF">GCM10008023_02660</name>
</gene>
<protein>
    <submittedName>
        <fullName evidence="2">Uncharacterized protein</fullName>
    </submittedName>
</protein>
<keyword evidence="3" id="KW-1185">Reference proteome</keyword>
<sequence length="88" mass="9472">MVMTTAMTPAKIGRVMKKREKRMDSVPRRSAHVTGQRPRADAEATNGNDESIGYWVRTDATPVIRAKAGIPLPCPVVGEEAGPSPSRG</sequence>
<feature type="region of interest" description="Disordered" evidence="1">
    <location>
        <begin position="16"/>
        <end position="47"/>
    </location>
</feature>
<evidence type="ECO:0000313" key="3">
    <source>
        <dbReference type="Proteomes" id="UP000652430"/>
    </source>
</evidence>
<evidence type="ECO:0000313" key="2">
    <source>
        <dbReference type="EMBL" id="GHH07980.1"/>
    </source>
</evidence>
<reference evidence="3" key="1">
    <citation type="journal article" date="2019" name="Int. J. Syst. Evol. Microbiol.">
        <title>The Global Catalogue of Microorganisms (GCM) 10K type strain sequencing project: providing services to taxonomists for standard genome sequencing and annotation.</title>
        <authorList>
            <consortium name="The Broad Institute Genomics Platform"/>
            <consortium name="The Broad Institute Genome Sequencing Center for Infectious Disease"/>
            <person name="Wu L."/>
            <person name="Ma J."/>
        </authorList>
    </citation>
    <scope>NUCLEOTIDE SEQUENCE [LARGE SCALE GENOMIC DNA]</scope>
    <source>
        <strain evidence="3">CGMCC 1.8957</strain>
    </source>
</reference>
<dbReference type="Proteomes" id="UP000652430">
    <property type="component" value="Unassembled WGS sequence"/>
</dbReference>
<accession>A0ABQ3L8N3</accession>
<evidence type="ECO:0000256" key="1">
    <source>
        <dbReference type="SAM" id="MobiDB-lite"/>
    </source>
</evidence>
<comment type="caution">
    <text evidence="2">The sequence shown here is derived from an EMBL/GenBank/DDBJ whole genome shotgun (WGS) entry which is preliminary data.</text>
</comment>